<dbReference type="PANTHER" id="PTHR42852">
    <property type="entry name" value="THIOL:DISULFIDE INTERCHANGE PROTEIN DSBE"/>
    <property type="match status" value="1"/>
</dbReference>
<dbReference type="PANTHER" id="PTHR42852:SF13">
    <property type="entry name" value="PROTEIN DIPZ"/>
    <property type="match status" value="1"/>
</dbReference>
<dbReference type="InterPro" id="IPR050553">
    <property type="entry name" value="Thioredoxin_ResA/DsbE_sf"/>
</dbReference>
<dbReference type="CDD" id="cd03012">
    <property type="entry name" value="TlpA_like_DipZ_like"/>
    <property type="match status" value="1"/>
</dbReference>
<gene>
    <name evidence="2" type="ORF">HHL21_14765</name>
</gene>
<dbReference type="AlphaFoldDB" id="A0A848HKC5"/>
<evidence type="ECO:0000313" key="2">
    <source>
        <dbReference type="EMBL" id="NML62316.1"/>
    </source>
</evidence>
<dbReference type="Pfam" id="PF17991">
    <property type="entry name" value="Thioredoxin_10"/>
    <property type="match status" value="1"/>
</dbReference>
<evidence type="ECO:0000313" key="3">
    <source>
        <dbReference type="Proteomes" id="UP000583752"/>
    </source>
</evidence>
<dbReference type="GO" id="GO:0016491">
    <property type="term" value="F:oxidoreductase activity"/>
    <property type="evidence" value="ECO:0007669"/>
    <property type="project" value="InterPro"/>
</dbReference>
<accession>A0A848HKC5</accession>
<dbReference type="PROSITE" id="PS51352">
    <property type="entry name" value="THIOREDOXIN_2"/>
    <property type="match status" value="1"/>
</dbReference>
<dbReference type="SUPFAM" id="SSF52833">
    <property type="entry name" value="Thioredoxin-like"/>
    <property type="match status" value="1"/>
</dbReference>
<comment type="caution">
    <text evidence="2">The sequence shown here is derived from an EMBL/GenBank/DDBJ whole genome shotgun (WGS) entry which is preliminary data.</text>
</comment>
<feature type="domain" description="Thioredoxin" evidence="1">
    <location>
        <begin position="50"/>
        <end position="195"/>
    </location>
</feature>
<dbReference type="InterPro" id="IPR013766">
    <property type="entry name" value="Thioredoxin_domain"/>
</dbReference>
<dbReference type="InterPro" id="IPR041017">
    <property type="entry name" value="Thioredoxin_10"/>
</dbReference>
<organism evidence="2 3">
    <name type="scientific">Massilia polaris</name>
    <dbReference type="NCBI Taxonomy" id="2728846"/>
    <lineage>
        <taxon>Bacteria</taxon>
        <taxon>Pseudomonadati</taxon>
        <taxon>Pseudomonadota</taxon>
        <taxon>Betaproteobacteria</taxon>
        <taxon>Burkholderiales</taxon>
        <taxon>Oxalobacteraceae</taxon>
        <taxon>Telluria group</taxon>
        <taxon>Massilia</taxon>
    </lineage>
</organism>
<keyword evidence="3" id="KW-1185">Reference proteome</keyword>
<dbReference type="EMBL" id="JABBGG010000008">
    <property type="protein sequence ID" value="NML62316.1"/>
    <property type="molecule type" value="Genomic_DNA"/>
</dbReference>
<dbReference type="InterPro" id="IPR013740">
    <property type="entry name" value="Redoxin"/>
</dbReference>
<name>A0A848HKC5_9BURK</name>
<evidence type="ECO:0000259" key="1">
    <source>
        <dbReference type="PROSITE" id="PS51352"/>
    </source>
</evidence>
<dbReference type="Gene3D" id="3.40.30.10">
    <property type="entry name" value="Glutaredoxin"/>
    <property type="match status" value="1"/>
</dbReference>
<dbReference type="InterPro" id="IPR036249">
    <property type="entry name" value="Thioredoxin-like_sf"/>
</dbReference>
<proteinExistence type="predicted"/>
<reference evidence="2 3" key="1">
    <citation type="submission" date="2020-04" db="EMBL/GenBank/DDBJ databases">
        <title>Massilia sp. RP-1-19 isolated from soil.</title>
        <authorList>
            <person name="Dahal R.H."/>
        </authorList>
    </citation>
    <scope>NUCLEOTIDE SEQUENCE [LARGE SCALE GENOMIC DNA]</scope>
    <source>
        <strain evidence="2 3">RP-1-19</strain>
    </source>
</reference>
<sequence>MATEQLERIMTDCIDHYRRALSGALGVGIATAQFGLIGSAMAQSGRKEALPPVHQLPSLASASSWLNSPPLTSADLRGKVVMIDFWTYTCINWLRTLPYRRAWAEKYRDQGLVVIGVHSPEFPFEKDIGNVRRAAAAMRVEYPIAIDSEHAVWRAFNNESWPALYLADATGKIRHYHAGEGKYELTERAIQRLLVEAGNHGTNQQLVSVDARGAEVAADWASLKSPENYVGYERTEGFASPGGAAPDKRRVYAAPAHLGLNHWALVGDWTVKPQATILNQPNGAIVYRFHARDLHLVMGAATREKPVRFRVRIDGQPPGAAHGIDVDKDGIGTVTEPRLYQLIRQTTKPINDRQFDIVFLDPGVQAFSFTFG</sequence>
<dbReference type="Gene3D" id="2.60.120.260">
    <property type="entry name" value="Galactose-binding domain-like"/>
    <property type="match status" value="1"/>
</dbReference>
<dbReference type="Proteomes" id="UP000583752">
    <property type="component" value="Unassembled WGS sequence"/>
</dbReference>
<protein>
    <submittedName>
        <fullName evidence="2">Thioredoxin family protein</fullName>
    </submittedName>
</protein>
<dbReference type="Pfam" id="PF08534">
    <property type="entry name" value="Redoxin"/>
    <property type="match status" value="1"/>
</dbReference>